<evidence type="ECO:0000256" key="2">
    <source>
        <dbReference type="ARBA" id="ARBA00022472"/>
    </source>
</evidence>
<evidence type="ECO:0000256" key="3">
    <source>
        <dbReference type="ARBA" id="ARBA00022946"/>
    </source>
</evidence>
<dbReference type="InterPro" id="IPR038538">
    <property type="entry name" value="MTERF_sf"/>
</dbReference>
<reference evidence="5" key="1">
    <citation type="journal article" date="2008" name="BMC Genomics">
        <title>A conifer genomics resource of 200,000 spruce (Picea spp.) ESTs and 6,464 high-quality, sequence-finished full-length cDNAs for Sitka spruce (Picea sitchensis).</title>
        <authorList>
            <person name="Ralph S.G."/>
            <person name="Chun H.J."/>
            <person name="Kolosova N."/>
            <person name="Cooper D."/>
            <person name="Oddy C."/>
            <person name="Ritland C.E."/>
            <person name="Kirkpatrick R."/>
            <person name="Moore R."/>
            <person name="Barber S."/>
            <person name="Holt R.A."/>
            <person name="Jones S.J."/>
            <person name="Marra M.A."/>
            <person name="Douglas C.J."/>
            <person name="Ritland K."/>
            <person name="Bohlmann J."/>
        </authorList>
    </citation>
    <scope>NUCLEOTIDE SEQUENCE</scope>
    <source>
        <tissue evidence="5">Green portion of the leader tissue</tissue>
    </source>
</reference>
<evidence type="ECO:0000256" key="1">
    <source>
        <dbReference type="ARBA" id="ARBA00007692"/>
    </source>
</evidence>
<dbReference type="GO" id="GO:0006353">
    <property type="term" value="P:DNA-templated transcription termination"/>
    <property type="evidence" value="ECO:0007669"/>
    <property type="project" value="UniProtKB-KW"/>
</dbReference>
<organism evidence="5">
    <name type="scientific">Picea sitchensis</name>
    <name type="common">Sitka spruce</name>
    <name type="synonym">Pinus sitchensis</name>
    <dbReference type="NCBI Taxonomy" id="3332"/>
    <lineage>
        <taxon>Eukaryota</taxon>
        <taxon>Viridiplantae</taxon>
        <taxon>Streptophyta</taxon>
        <taxon>Embryophyta</taxon>
        <taxon>Tracheophyta</taxon>
        <taxon>Spermatophyta</taxon>
        <taxon>Pinopsida</taxon>
        <taxon>Pinidae</taxon>
        <taxon>Conifers I</taxon>
        <taxon>Pinales</taxon>
        <taxon>Pinaceae</taxon>
        <taxon>Picea</taxon>
    </lineage>
</organism>
<dbReference type="PANTHER" id="PTHR13068">
    <property type="entry name" value="CGI-12 PROTEIN-RELATED"/>
    <property type="match status" value="1"/>
</dbReference>
<dbReference type="PANTHER" id="PTHR13068:SF173">
    <property type="entry name" value="EMB|CAB62602.1"/>
    <property type="match status" value="1"/>
</dbReference>
<keyword evidence="2" id="KW-0805">Transcription regulation</keyword>
<dbReference type="GO" id="GO:0003676">
    <property type="term" value="F:nucleic acid binding"/>
    <property type="evidence" value="ECO:0007669"/>
    <property type="project" value="InterPro"/>
</dbReference>
<dbReference type="InterPro" id="IPR003690">
    <property type="entry name" value="MTERF"/>
</dbReference>
<keyword evidence="2" id="KW-0806">Transcription termination</keyword>
<dbReference type="Gene3D" id="1.25.70.10">
    <property type="entry name" value="Transcription termination factor 3, mitochondrial"/>
    <property type="match status" value="1"/>
</dbReference>
<evidence type="ECO:0000256" key="4">
    <source>
        <dbReference type="SAM" id="Phobius"/>
    </source>
</evidence>
<protein>
    <submittedName>
        <fullName evidence="5">Uncharacterized protein</fullName>
    </submittedName>
</protein>
<dbReference type="AlphaFoldDB" id="A9P166"/>
<feature type="transmembrane region" description="Helical" evidence="4">
    <location>
        <begin position="254"/>
        <end position="274"/>
    </location>
</feature>
<comment type="similarity">
    <text evidence="1">Belongs to the mTERF family.</text>
</comment>
<dbReference type="EMBL" id="EF087383">
    <property type="protein sequence ID" value="ABK26627.1"/>
    <property type="molecule type" value="mRNA"/>
</dbReference>
<dbReference type="SMART" id="SM00733">
    <property type="entry name" value="Mterf"/>
    <property type="match status" value="4"/>
</dbReference>
<keyword evidence="4" id="KW-0812">Transmembrane</keyword>
<sequence>MAMFPKYLASSLGSQRHPLAADAALCPPFPRIILLKLSRLSTKIDIADNDKPTGYPEAENTCPISEFLLNECGMCQSELSTILKRRPSLVATKSTHTAQQAVQFLRDSGFTEHQVRKTITSNPSILTFNADRRLKPKIEFMKTLGLTAQDFGNVLSYGFRLLTCSLEKTLRTNIQYLQNLFGSEANVSNVFKWAPHILLKSNGPESWENKLKHLTSFGLLEDEIMELVRRHPLILNTSMHKLQKNMTFSCILQGFLQSFFCHILCLCLVTAWSVGSSLGTRC</sequence>
<name>A9P166_PICSI</name>
<keyword evidence="4" id="KW-1133">Transmembrane helix</keyword>
<keyword evidence="4" id="KW-0472">Membrane</keyword>
<accession>A9P166</accession>
<keyword evidence="2" id="KW-0804">Transcription</keyword>
<proteinExistence type="evidence at transcript level"/>
<evidence type="ECO:0000313" key="5">
    <source>
        <dbReference type="EMBL" id="ABK26627.1"/>
    </source>
</evidence>
<dbReference type="Pfam" id="PF02536">
    <property type="entry name" value="mTERF"/>
    <property type="match status" value="1"/>
</dbReference>
<keyword evidence="3" id="KW-0809">Transit peptide</keyword>